<name>A0A381YF62_9ZZZZ</name>
<evidence type="ECO:0008006" key="6">
    <source>
        <dbReference type="Google" id="ProtNLM"/>
    </source>
</evidence>
<evidence type="ECO:0000256" key="3">
    <source>
        <dbReference type="ARBA" id="ARBA00022801"/>
    </source>
</evidence>
<organism evidence="5">
    <name type="scientific">marine metagenome</name>
    <dbReference type="NCBI Taxonomy" id="408172"/>
    <lineage>
        <taxon>unclassified sequences</taxon>
        <taxon>metagenomes</taxon>
        <taxon>ecological metagenomes</taxon>
    </lineage>
</organism>
<evidence type="ECO:0000256" key="1">
    <source>
        <dbReference type="ARBA" id="ARBA00001946"/>
    </source>
</evidence>
<keyword evidence="2" id="KW-0479">Metal-binding</keyword>
<dbReference type="NCBIfam" id="TIGR01509">
    <property type="entry name" value="HAD-SF-IA-v3"/>
    <property type="match status" value="1"/>
</dbReference>
<dbReference type="InterPro" id="IPR006439">
    <property type="entry name" value="HAD-SF_hydro_IA"/>
</dbReference>
<dbReference type="GO" id="GO:0016791">
    <property type="term" value="F:phosphatase activity"/>
    <property type="evidence" value="ECO:0007669"/>
    <property type="project" value="TreeGrafter"/>
</dbReference>
<dbReference type="GO" id="GO:0044281">
    <property type="term" value="P:small molecule metabolic process"/>
    <property type="evidence" value="ECO:0007669"/>
    <property type="project" value="UniProtKB-ARBA"/>
</dbReference>
<reference evidence="5" key="1">
    <citation type="submission" date="2018-05" db="EMBL/GenBank/DDBJ databases">
        <authorList>
            <person name="Lanie J.A."/>
            <person name="Ng W.-L."/>
            <person name="Kazmierczak K.M."/>
            <person name="Andrzejewski T.M."/>
            <person name="Davidsen T.M."/>
            <person name="Wayne K.J."/>
            <person name="Tettelin H."/>
            <person name="Glass J.I."/>
            <person name="Rusch D."/>
            <person name="Podicherti R."/>
            <person name="Tsui H.-C.T."/>
            <person name="Winkler M.E."/>
        </authorList>
    </citation>
    <scope>NUCLEOTIDE SEQUENCE</scope>
</reference>
<dbReference type="InterPro" id="IPR006549">
    <property type="entry name" value="HAD-SF_hydro_IIIA"/>
</dbReference>
<dbReference type="SUPFAM" id="SSF56784">
    <property type="entry name" value="HAD-like"/>
    <property type="match status" value="1"/>
</dbReference>
<dbReference type="Gene3D" id="1.10.150.240">
    <property type="entry name" value="Putative phosphatase, domain 2"/>
    <property type="match status" value="1"/>
</dbReference>
<dbReference type="GO" id="GO:0046872">
    <property type="term" value="F:metal ion binding"/>
    <property type="evidence" value="ECO:0007669"/>
    <property type="project" value="UniProtKB-KW"/>
</dbReference>
<dbReference type="SFLD" id="SFLDG01129">
    <property type="entry name" value="C1.5:_HAD__Beta-PGM__Phosphata"/>
    <property type="match status" value="1"/>
</dbReference>
<dbReference type="PRINTS" id="PR00413">
    <property type="entry name" value="HADHALOGNASE"/>
</dbReference>
<evidence type="ECO:0000256" key="4">
    <source>
        <dbReference type="ARBA" id="ARBA00022842"/>
    </source>
</evidence>
<dbReference type="PANTHER" id="PTHR46470">
    <property type="entry name" value="N-ACYLNEURAMINATE-9-PHOSPHATASE"/>
    <property type="match status" value="1"/>
</dbReference>
<dbReference type="Pfam" id="PF00702">
    <property type="entry name" value="Hydrolase"/>
    <property type="match status" value="1"/>
</dbReference>
<dbReference type="AlphaFoldDB" id="A0A381YF62"/>
<dbReference type="InterPro" id="IPR023198">
    <property type="entry name" value="PGP-like_dom2"/>
</dbReference>
<protein>
    <recommendedName>
        <fullName evidence="6">HAD family hydrolase</fullName>
    </recommendedName>
</protein>
<dbReference type="PANTHER" id="PTHR46470:SF2">
    <property type="entry name" value="GLYCERALDEHYDE 3-PHOSPHATE PHOSPHATASE"/>
    <property type="match status" value="1"/>
</dbReference>
<sequence>MNFPYKAILFDWAYTLVDLVREDDRVAFLELMNFLKKKDVKLPEFELIFSEYQDLFYGLIKESRQTHREANFETVLRYLFFKYGIEVEKRTSWKDILTVYYKVIHGVRRVYPDVVSTLKSFRELGIRMGIISNTTNPEFIKEEELCRTGLSTYFEFAIFSSSTPYRKPHPSIFNAAISRLNLEAENILFVGDDLKIDVMGAQSVGMPTAWLNRDLSELVENITPHYQITTLSELLVIEPLEIAN</sequence>
<evidence type="ECO:0000256" key="2">
    <source>
        <dbReference type="ARBA" id="ARBA00022723"/>
    </source>
</evidence>
<dbReference type="InterPro" id="IPR023214">
    <property type="entry name" value="HAD_sf"/>
</dbReference>
<dbReference type="NCBIfam" id="TIGR01662">
    <property type="entry name" value="HAD-SF-IIIA"/>
    <property type="match status" value="1"/>
</dbReference>
<dbReference type="InterPro" id="IPR036412">
    <property type="entry name" value="HAD-like_sf"/>
</dbReference>
<keyword evidence="3" id="KW-0378">Hydrolase</keyword>
<gene>
    <name evidence="5" type="ORF">METZ01_LOCUS128610</name>
</gene>
<dbReference type="InterPro" id="IPR051400">
    <property type="entry name" value="HAD-like_hydrolase"/>
</dbReference>
<accession>A0A381YF62</accession>
<dbReference type="EMBL" id="UINC01018110">
    <property type="protein sequence ID" value="SVA75756.1"/>
    <property type="molecule type" value="Genomic_DNA"/>
</dbReference>
<evidence type="ECO:0000313" key="5">
    <source>
        <dbReference type="EMBL" id="SVA75756.1"/>
    </source>
</evidence>
<dbReference type="Gene3D" id="3.40.50.1000">
    <property type="entry name" value="HAD superfamily/HAD-like"/>
    <property type="match status" value="1"/>
</dbReference>
<dbReference type="NCBIfam" id="TIGR01549">
    <property type="entry name" value="HAD-SF-IA-v1"/>
    <property type="match status" value="1"/>
</dbReference>
<comment type="cofactor">
    <cofactor evidence="1">
        <name>Mg(2+)</name>
        <dbReference type="ChEBI" id="CHEBI:18420"/>
    </cofactor>
</comment>
<dbReference type="SFLD" id="SFLDS00003">
    <property type="entry name" value="Haloacid_Dehalogenase"/>
    <property type="match status" value="1"/>
</dbReference>
<proteinExistence type="predicted"/>
<keyword evidence="4" id="KW-0460">Magnesium</keyword>